<protein>
    <submittedName>
        <fullName evidence="1">GyrI-like domain-containing protein</fullName>
    </submittedName>
</protein>
<keyword evidence="2" id="KW-1185">Reference proteome</keyword>
<evidence type="ECO:0000313" key="1">
    <source>
        <dbReference type="EMBL" id="MFM9330540.1"/>
    </source>
</evidence>
<organism evidence="1 2">
    <name type="scientific">Paenibacillus mesotrionivorans</name>
    <dbReference type="NCBI Taxonomy" id="3160968"/>
    <lineage>
        <taxon>Bacteria</taxon>
        <taxon>Bacillati</taxon>
        <taxon>Bacillota</taxon>
        <taxon>Bacilli</taxon>
        <taxon>Bacillales</taxon>
        <taxon>Paenibacillaceae</taxon>
        <taxon>Paenibacillus</taxon>
    </lineage>
</organism>
<name>A0ACC7P1D3_9BACL</name>
<evidence type="ECO:0000313" key="2">
    <source>
        <dbReference type="Proteomes" id="UP001631969"/>
    </source>
</evidence>
<accession>A0ACC7P1D3</accession>
<comment type="caution">
    <text evidence="1">The sequence shown here is derived from an EMBL/GenBank/DDBJ whole genome shotgun (WGS) entry which is preliminary data.</text>
</comment>
<reference evidence="1" key="1">
    <citation type="submission" date="2024-12" db="EMBL/GenBank/DDBJ databases">
        <authorList>
            <person name="Wu N."/>
        </authorList>
    </citation>
    <scope>NUCLEOTIDE SEQUENCE</scope>
    <source>
        <strain evidence="1">P15</strain>
    </source>
</reference>
<gene>
    <name evidence="1" type="ORF">ACI1P1_19760</name>
</gene>
<dbReference type="EMBL" id="JBJURJ010000013">
    <property type="protein sequence ID" value="MFM9330540.1"/>
    <property type="molecule type" value="Genomic_DNA"/>
</dbReference>
<proteinExistence type="predicted"/>
<sequence length="290" mass="33115">MEWLDRMKSAMDYIENHLEEEVDPAEAAKRACCSVTHFQRMFSFITGVHLSEYIRRRRLTLAGFALQEGNVKVIDVALKYGYDSPEAFSRAFKQLHGIMPTAARGKGAALKAFPRLSFHISIRGDVEMNYRIEEKQPFKMAGLTADMDCANGKQYADIPKMWETGFADGSLERLSNHFGLDKNKDMLHAALYNFRERYFTYMIGAVVPVEADTGSFAVLEVPALTWAIFPTGEHTDEQTTEAIQAVWKRIYPEWFPTSGYEHAEGPEFEMYHNLGNGRYVSEVWIPVVKK</sequence>
<dbReference type="Proteomes" id="UP001631969">
    <property type="component" value="Unassembled WGS sequence"/>
</dbReference>